<evidence type="ECO:0000313" key="3">
    <source>
        <dbReference type="Proteomes" id="UP000288805"/>
    </source>
</evidence>
<organism evidence="2 3">
    <name type="scientific">Vitis vinifera</name>
    <name type="common">Grape</name>
    <dbReference type="NCBI Taxonomy" id="29760"/>
    <lineage>
        <taxon>Eukaryota</taxon>
        <taxon>Viridiplantae</taxon>
        <taxon>Streptophyta</taxon>
        <taxon>Embryophyta</taxon>
        <taxon>Tracheophyta</taxon>
        <taxon>Spermatophyta</taxon>
        <taxon>Magnoliopsida</taxon>
        <taxon>eudicotyledons</taxon>
        <taxon>Gunneridae</taxon>
        <taxon>Pentapetalae</taxon>
        <taxon>rosids</taxon>
        <taxon>Vitales</taxon>
        <taxon>Vitaceae</taxon>
        <taxon>Viteae</taxon>
        <taxon>Vitis</taxon>
    </lineage>
</organism>
<protein>
    <submittedName>
        <fullName evidence="2">Uncharacterized protein</fullName>
    </submittedName>
</protein>
<gene>
    <name evidence="2" type="ORF">CK203_042176</name>
</gene>
<feature type="compositionally biased region" description="Gly residues" evidence="1">
    <location>
        <begin position="216"/>
        <end position="230"/>
    </location>
</feature>
<sequence length="250" mass="27192">MPRIVRLRLEKNQRDFLWGGGTLESKPHLVKWDTVCSNRTKGGLGVRRLHSLNKALLWGGCSKEARSDISVGLWKTIRKLWDLHSNERGGWNPNSPKLLNDWEIVIVEHFLARFQVKVVNEDKEDTVCRVKAKSEIFFVKSLYASLETRSAVQFPTSVVWNAWVPPKKEKEKVKPVREEGGGDAVLEADLGGLGGGEGGEVDVSGEEEVAMDEEAGGGGGGGNGGHGGAFGSENVGLHPLRLASAFAEAP</sequence>
<dbReference type="AlphaFoldDB" id="A0A438HPT4"/>
<feature type="region of interest" description="Disordered" evidence="1">
    <location>
        <begin position="169"/>
        <end position="234"/>
    </location>
</feature>
<comment type="caution">
    <text evidence="2">The sequence shown here is derived from an EMBL/GenBank/DDBJ whole genome shotgun (WGS) entry which is preliminary data.</text>
</comment>
<dbReference type="Proteomes" id="UP000288805">
    <property type="component" value="Unassembled WGS sequence"/>
</dbReference>
<accession>A0A438HPT4</accession>
<feature type="compositionally biased region" description="Basic and acidic residues" evidence="1">
    <location>
        <begin position="169"/>
        <end position="180"/>
    </location>
</feature>
<reference evidence="2 3" key="1">
    <citation type="journal article" date="2018" name="PLoS Genet.">
        <title>Population sequencing reveals clonal diversity and ancestral inbreeding in the grapevine cultivar Chardonnay.</title>
        <authorList>
            <person name="Roach M.J."/>
            <person name="Johnson D.L."/>
            <person name="Bohlmann J."/>
            <person name="van Vuuren H.J."/>
            <person name="Jones S.J."/>
            <person name="Pretorius I.S."/>
            <person name="Schmidt S.A."/>
            <person name="Borneman A.R."/>
        </authorList>
    </citation>
    <scope>NUCLEOTIDE SEQUENCE [LARGE SCALE GENOMIC DNA]</scope>
    <source>
        <strain evidence="3">cv. Chardonnay</strain>
        <tissue evidence="2">Leaf</tissue>
    </source>
</reference>
<evidence type="ECO:0000256" key="1">
    <source>
        <dbReference type="SAM" id="MobiDB-lite"/>
    </source>
</evidence>
<feature type="compositionally biased region" description="Acidic residues" evidence="1">
    <location>
        <begin position="199"/>
        <end position="215"/>
    </location>
</feature>
<name>A0A438HPT4_VITVI</name>
<proteinExistence type="predicted"/>
<evidence type="ECO:0000313" key="2">
    <source>
        <dbReference type="EMBL" id="RVW86455.1"/>
    </source>
</evidence>
<dbReference type="EMBL" id="QGNW01000193">
    <property type="protein sequence ID" value="RVW86455.1"/>
    <property type="molecule type" value="Genomic_DNA"/>
</dbReference>